<keyword evidence="1" id="KW-0548">Nucleotidyltransferase</keyword>
<dbReference type="Gene3D" id="3.30.460.10">
    <property type="entry name" value="Beta Polymerase, domain 2"/>
    <property type="match status" value="1"/>
</dbReference>
<name>A0A6N8TVN7_9STAP</name>
<proteinExistence type="predicted"/>
<dbReference type="InterPro" id="IPR007530">
    <property type="entry name" value="Aminoglycoside_adenylylTfrase"/>
</dbReference>
<dbReference type="AlphaFoldDB" id="A0A6N8TVN7"/>
<keyword evidence="2" id="KW-1185">Reference proteome</keyword>
<reference evidence="1 2" key="1">
    <citation type="submission" date="2019-12" db="EMBL/GenBank/DDBJ databases">
        <title>Salinicoccus cyprini sp. nov., isolated from gastro-intestinal tract of mirror carp, Cyprinus carpio var. specularis, collected from Gobind Sagar Reservoir, Himachal Pradesh, India.</title>
        <authorList>
            <person name="Talwar C."/>
            <person name="Singh A.K."/>
            <person name="Lal R."/>
            <person name="Negi R.K."/>
        </authorList>
    </citation>
    <scope>NUCLEOTIDE SEQUENCE [LARGE SCALE GENOMIC DNA]</scope>
    <source>
        <strain evidence="1 2">J-82</strain>
    </source>
</reference>
<dbReference type="Pfam" id="PF04439">
    <property type="entry name" value="Adenyl_transf"/>
    <property type="match status" value="1"/>
</dbReference>
<dbReference type="SUPFAM" id="SSF81301">
    <property type="entry name" value="Nucleotidyltransferase"/>
    <property type="match status" value="1"/>
</dbReference>
<evidence type="ECO:0000313" key="2">
    <source>
        <dbReference type="Proteomes" id="UP000436284"/>
    </source>
</evidence>
<dbReference type="GO" id="GO:0016779">
    <property type="term" value="F:nucleotidyltransferase activity"/>
    <property type="evidence" value="ECO:0007669"/>
    <property type="project" value="UniProtKB-KW"/>
</dbReference>
<dbReference type="Gene3D" id="1.20.120.330">
    <property type="entry name" value="Nucleotidyltransferases domain 2"/>
    <property type="match status" value="1"/>
</dbReference>
<sequence>MRNEEEMLELILTKAMISDNIRLVEMNGSRVDSSLKPDPFQDYDIVYYVKDLQSFLRDHSWVDYFGERIVMQMPDQMVIPSADKTRQSFSYLMLFKDGNRIDLTLTPVTLAEECLRTKEPRKILLDKDNRIKLTSITPEETYLITKPDQKAFHDCSNEFWWVSTYIAKALWREELILAKSLMEGPVRDMLLIMLNWHIGIRTDFAVSTGKGGKYIEQYVESDVWKKLVLTYPDGNYENIWKALFNMCNLFEQLSINIGQELNIELPDYRNNVLDYLKHIEKLPKISEQIY</sequence>
<accession>A0A6N8TVN7</accession>
<dbReference type="Proteomes" id="UP000436284">
    <property type="component" value="Unassembled WGS sequence"/>
</dbReference>
<organism evidence="1 2">
    <name type="scientific">Salinicoccus hispanicus</name>
    <dbReference type="NCBI Taxonomy" id="157225"/>
    <lineage>
        <taxon>Bacteria</taxon>
        <taxon>Bacillati</taxon>
        <taxon>Bacillota</taxon>
        <taxon>Bacilli</taxon>
        <taxon>Bacillales</taxon>
        <taxon>Staphylococcaceae</taxon>
        <taxon>Salinicoccus</taxon>
    </lineage>
</organism>
<comment type="caution">
    <text evidence="1">The sequence shown here is derived from an EMBL/GenBank/DDBJ whole genome shotgun (WGS) entry which is preliminary data.</text>
</comment>
<dbReference type="RefSeq" id="WP_160651642.1">
    <property type="nucleotide sequence ID" value="NZ_JBHRWU010000001.1"/>
</dbReference>
<dbReference type="PIRSF" id="PIRSF000812">
    <property type="entry name" value="AAD"/>
    <property type="match status" value="1"/>
</dbReference>
<protein>
    <submittedName>
        <fullName evidence="1">Aminoglycoside 6-adenylyltransferase</fullName>
    </submittedName>
</protein>
<gene>
    <name evidence="1" type="ORF">GQ671_01490</name>
</gene>
<evidence type="ECO:0000313" key="1">
    <source>
        <dbReference type="EMBL" id="MXQ49974.1"/>
    </source>
</evidence>
<dbReference type="OrthoDB" id="9776406at2"/>
<dbReference type="SUPFAM" id="SSF81631">
    <property type="entry name" value="PAP/OAS1 substrate-binding domain"/>
    <property type="match status" value="1"/>
</dbReference>
<dbReference type="EMBL" id="WUUK01000001">
    <property type="protein sequence ID" value="MXQ49974.1"/>
    <property type="molecule type" value="Genomic_DNA"/>
</dbReference>
<keyword evidence="1" id="KW-0808">Transferase</keyword>
<dbReference type="InterPro" id="IPR043519">
    <property type="entry name" value="NT_sf"/>
</dbReference>